<keyword evidence="1" id="KW-0472">Membrane</keyword>
<organism evidence="2 3">
    <name type="scientific">Polarella glacialis</name>
    <name type="common">Dinoflagellate</name>
    <dbReference type="NCBI Taxonomy" id="89957"/>
    <lineage>
        <taxon>Eukaryota</taxon>
        <taxon>Sar</taxon>
        <taxon>Alveolata</taxon>
        <taxon>Dinophyceae</taxon>
        <taxon>Suessiales</taxon>
        <taxon>Suessiaceae</taxon>
        <taxon>Polarella</taxon>
    </lineage>
</organism>
<keyword evidence="1" id="KW-0812">Transmembrane</keyword>
<protein>
    <recommendedName>
        <fullName evidence="4">Transmembrane protein</fullName>
    </recommendedName>
</protein>
<accession>A0A813F1W0</accession>
<dbReference type="Proteomes" id="UP000654075">
    <property type="component" value="Unassembled WGS sequence"/>
</dbReference>
<evidence type="ECO:0008006" key="4">
    <source>
        <dbReference type="Google" id="ProtNLM"/>
    </source>
</evidence>
<feature type="transmembrane region" description="Helical" evidence="1">
    <location>
        <begin position="51"/>
        <end position="71"/>
    </location>
</feature>
<keyword evidence="3" id="KW-1185">Reference proteome</keyword>
<dbReference type="EMBL" id="CAJNNV010019164">
    <property type="protein sequence ID" value="CAE8606397.1"/>
    <property type="molecule type" value="Genomic_DNA"/>
</dbReference>
<evidence type="ECO:0000313" key="2">
    <source>
        <dbReference type="EMBL" id="CAE8606397.1"/>
    </source>
</evidence>
<keyword evidence="1" id="KW-1133">Transmembrane helix</keyword>
<name>A0A813F1W0_POLGL</name>
<feature type="transmembrane region" description="Helical" evidence="1">
    <location>
        <begin position="77"/>
        <end position="99"/>
    </location>
</feature>
<reference evidence="2" key="1">
    <citation type="submission" date="2021-02" db="EMBL/GenBank/DDBJ databases">
        <authorList>
            <person name="Dougan E. K."/>
            <person name="Rhodes N."/>
            <person name="Thang M."/>
            <person name="Chan C."/>
        </authorList>
    </citation>
    <scope>NUCLEOTIDE SEQUENCE</scope>
</reference>
<proteinExistence type="predicted"/>
<evidence type="ECO:0000256" key="1">
    <source>
        <dbReference type="SAM" id="Phobius"/>
    </source>
</evidence>
<gene>
    <name evidence="2" type="ORF">PGLA1383_LOCUS24380</name>
</gene>
<dbReference type="AlphaFoldDB" id="A0A813F1W0"/>
<comment type="caution">
    <text evidence="2">The sequence shown here is derived from an EMBL/GenBank/DDBJ whole genome shotgun (WGS) entry which is preliminary data.</text>
</comment>
<evidence type="ECO:0000313" key="3">
    <source>
        <dbReference type="Proteomes" id="UP000654075"/>
    </source>
</evidence>
<sequence>MECPSSTKAKLMRQKSVDVRSVPIISLSLTVLVNNRKTSKKQQKRKLIEELLLLLFVFVVVGVVVVVFLLLRLLLLLLLLLSWRWCLLVVLRSLVVGFCW</sequence>